<proteinExistence type="predicted"/>
<dbReference type="EMBL" id="KN825641">
    <property type="protein sequence ID" value="KIK82319.1"/>
    <property type="molecule type" value="Genomic_DNA"/>
</dbReference>
<reference evidence="1 2" key="1">
    <citation type="submission" date="2014-04" db="EMBL/GenBank/DDBJ databases">
        <authorList>
            <consortium name="DOE Joint Genome Institute"/>
            <person name="Kuo A."/>
            <person name="Kohler A."/>
            <person name="Jargeat P."/>
            <person name="Nagy L.G."/>
            <person name="Floudas D."/>
            <person name="Copeland A."/>
            <person name="Barry K.W."/>
            <person name="Cichocki N."/>
            <person name="Veneault-Fourrey C."/>
            <person name="LaButti K."/>
            <person name="Lindquist E.A."/>
            <person name="Lipzen A."/>
            <person name="Lundell T."/>
            <person name="Morin E."/>
            <person name="Murat C."/>
            <person name="Sun H."/>
            <person name="Tunlid A."/>
            <person name="Henrissat B."/>
            <person name="Grigoriev I.V."/>
            <person name="Hibbett D.S."/>
            <person name="Martin F."/>
            <person name="Nordberg H.P."/>
            <person name="Cantor M.N."/>
            <person name="Hua S.X."/>
        </authorList>
    </citation>
    <scope>NUCLEOTIDE SEQUENCE [LARGE SCALE GENOMIC DNA]</scope>
    <source>
        <strain evidence="1 2">Ve08.2h10</strain>
    </source>
</reference>
<evidence type="ECO:0000313" key="2">
    <source>
        <dbReference type="Proteomes" id="UP000054538"/>
    </source>
</evidence>
<dbReference type="AlphaFoldDB" id="A0A0D0DKR3"/>
<dbReference type="HOGENOM" id="CLU_1704815_0_0_1"/>
<sequence length="154" mass="17850">MCLRSSSFACTPSLAAIFQERRPPAIQILLCPHQPQAGLLCTGSHHMLKNPRLTTTFRIHREHHTLVDLLIIFTDERASSTSCNSRISELGTRGGDGYCQVWATLQHLHVSNNRECHGTGKPWDLLFLRRTLRRYQRRDGNFAIFFQRQYRDHH</sequence>
<gene>
    <name evidence="1" type="ORF">PAXRUDRAFT_719429</name>
</gene>
<accession>A0A0D0DKR3</accession>
<organism evidence="1 2">
    <name type="scientific">Paxillus rubicundulus Ve08.2h10</name>
    <dbReference type="NCBI Taxonomy" id="930991"/>
    <lineage>
        <taxon>Eukaryota</taxon>
        <taxon>Fungi</taxon>
        <taxon>Dikarya</taxon>
        <taxon>Basidiomycota</taxon>
        <taxon>Agaricomycotina</taxon>
        <taxon>Agaricomycetes</taxon>
        <taxon>Agaricomycetidae</taxon>
        <taxon>Boletales</taxon>
        <taxon>Paxilineae</taxon>
        <taxon>Paxillaceae</taxon>
        <taxon>Paxillus</taxon>
    </lineage>
</organism>
<protein>
    <submittedName>
        <fullName evidence="1">Uncharacterized protein</fullName>
    </submittedName>
</protein>
<evidence type="ECO:0000313" key="1">
    <source>
        <dbReference type="EMBL" id="KIK82319.1"/>
    </source>
</evidence>
<dbReference type="Proteomes" id="UP000054538">
    <property type="component" value="Unassembled WGS sequence"/>
</dbReference>
<name>A0A0D0DKR3_9AGAM</name>
<reference evidence="2" key="2">
    <citation type="submission" date="2015-01" db="EMBL/GenBank/DDBJ databases">
        <title>Evolutionary Origins and Diversification of the Mycorrhizal Mutualists.</title>
        <authorList>
            <consortium name="DOE Joint Genome Institute"/>
            <consortium name="Mycorrhizal Genomics Consortium"/>
            <person name="Kohler A."/>
            <person name="Kuo A."/>
            <person name="Nagy L.G."/>
            <person name="Floudas D."/>
            <person name="Copeland A."/>
            <person name="Barry K.W."/>
            <person name="Cichocki N."/>
            <person name="Veneault-Fourrey C."/>
            <person name="LaButti K."/>
            <person name="Lindquist E.A."/>
            <person name="Lipzen A."/>
            <person name="Lundell T."/>
            <person name="Morin E."/>
            <person name="Murat C."/>
            <person name="Riley R."/>
            <person name="Ohm R."/>
            <person name="Sun H."/>
            <person name="Tunlid A."/>
            <person name="Henrissat B."/>
            <person name="Grigoriev I.V."/>
            <person name="Hibbett D.S."/>
            <person name="Martin F."/>
        </authorList>
    </citation>
    <scope>NUCLEOTIDE SEQUENCE [LARGE SCALE GENOMIC DNA]</scope>
    <source>
        <strain evidence="2">Ve08.2h10</strain>
    </source>
</reference>
<dbReference type="InParanoid" id="A0A0D0DKR3"/>
<keyword evidence="2" id="KW-1185">Reference proteome</keyword>